<dbReference type="Proteomes" id="UP000215914">
    <property type="component" value="Unassembled WGS sequence"/>
</dbReference>
<keyword evidence="1" id="KW-0150">Chloroplast</keyword>
<organism evidence="1 2">
    <name type="scientific">Helianthus annuus</name>
    <name type="common">Common sunflower</name>
    <dbReference type="NCBI Taxonomy" id="4232"/>
    <lineage>
        <taxon>Eukaryota</taxon>
        <taxon>Viridiplantae</taxon>
        <taxon>Streptophyta</taxon>
        <taxon>Embryophyta</taxon>
        <taxon>Tracheophyta</taxon>
        <taxon>Spermatophyta</taxon>
        <taxon>Magnoliopsida</taxon>
        <taxon>eudicotyledons</taxon>
        <taxon>Gunneridae</taxon>
        <taxon>Pentapetalae</taxon>
        <taxon>asterids</taxon>
        <taxon>campanulids</taxon>
        <taxon>Asterales</taxon>
        <taxon>Asteraceae</taxon>
        <taxon>Asteroideae</taxon>
        <taxon>Heliantheae alliance</taxon>
        <taxon>Heliantheae</taxon>
        <taxon>Helianthus</taxon>
    </lineage>
</organism>
<proteinExistence type="predicted"/>
<gene>
    <name evidence="1" type="ORF">HanXRQr2_CPg0837021</name>
</gene>
<sequence>MSILDYSKLTHFLYITLQQLSSFIDIDWAENWRYIENSFHIVNKLRSQKVIQKFLTRNQLV</sequence>
<protein>
    <submittedName>
        <fullName evidence="1">Uncharacterized protein</fullName>
    </submittedName>
</protein>
<name>A0A9K3DFY0_HELAN</name>
<comment type="caution">
    <text evidence="1">The sequence shown here is derived from an EMBL/GenBank/DDBJ whole genome shotgun (WGS) entry which is preliminary data.</text>
</comment>
<keyword evidence="1" id="KW-0934">Plastid</keyword>
<evidence type="ECO:0000313" key="2">
    <source>
        <dbReference type="Proteomes" id="UP000215914"/>
    </source>
</evidence>
<dbReference type="AlphaFoldDB" id="A0A9K3DFY0"/>
<keyword evidence="2" id="KW-1185">Reference proteome</keyword>
<geneLocation type="chloroplast" evidence="1"/>
<evidence type="ECO:0000313" key="1">
    <source>
        <dbReference type="EMBL" id="KAF5753287.1"/>
    </source>
</evidence>
<dbReference type="EMBL" id="MNCJ02000333">
    <property type="protein sequence ID" value="KAF5753287.1"/>
    <property type="molecule type" value="Genomic_DNA"/>
</dbReference>
<reference evidence="1" key="2">
    <citation type="submission" date="2020-06" db="EMBL/GenBank/DDBJ databases">
        <title>Helianthus annuus Genome sequencing and assembly Release 2.</title>
        <authorList>
            <person name="Gouzy J."/>
            <person name="Langlade N."/>
            <person name="Munos S."/>
        </authorList>
    </citation>
    <scope>NUCLEOTIDE SEQUENCE</scope>
    <source>
        <tissue evidence="1">Leaves</tissue>
    </source>
</reference>
<accession>A0A9K3DFY0</accession>
<reference evidence="1" key="1">
    <citation type="journal article" date="2017" name="Nature">
        <title>The sunflower genome provides insights into oil metabolism, flowering and Asterid evolution.</title>
        <authorList>
            <person name="Badouin H."/>
            <person name="Gouzy J."/>
            <person name="Grassa C.J."/>
            <person name="Murat F."/>
            <person name="Staton S.E."/>
            <person name="Cottret L."/>
            <person name="Lelandais-Briere C."/>
            <person name="Owens G.L."/>
            <person name="Carrere S."/>
            <person name="Mayjonade B."/>
            <person name="Legrand L."/>
            <person name="Gill N."/>
            <person name="Kane N.C."/>
            <person name="Bowers J.E."/>
            <person name="Hubner S."/>
            <person name="Bellec A."/>
            <person name="Berard A."/>
            <person name="Berges H."/>
            <person name="Blanchet N."/>
            <person name="Boniface M.C."/>
            <person name="Brunel D."/>
            <person name="Catrice O."/>
            <person name="Chaidir N."/>
            <person name="Claudel C."/>
            <person name="Donnadieu C."/>
            <person name="Faraut T."/>
            <person name="Fievet G."/>
            <person name="Helmstetter N."/>
            <person name="King M."/>
            <person name="Knapp S.J."/>
            <person name="Lai Z."/>
            <person name="Le Paslier M.C."/>
            <person name="Lippi Y."/>
            <person name="Lorenzon L."/>
            <person name="Mandel J.R."/>
            <person name="Marage G."/>
            <person name="Marchand G."/>
            <person name="Marquand E."/>
            <person name="Bret-Mestries E."/>
            <person name="Morien E."/>
            <person name="Nambeesan S."/>
            <person name="Nguyen T."/>
            <person name="Pegot-Espagnet P."/>
            <person name="Pouilly N."/>
            <person name="Raftis F."/>
            <person name="Sallet E."/>
            <person name="Schiex T."/>
            <person name="Thomas J."/>
            <person name="Vandecasteele C."/>
            <person name="Vares D."/>
            <person name="Vear F."/>
            <person name="Vautrin S."/>
            <person name="Crespi M."/>
            <person name="Mangin B."/>
            <person name="Burke J.M."/>
            <person name="Salse J."/>
            <person name="Munos S."/>
            <person name="Vincourt P."/>
            <person name="Rieseberg L.H."/>
            <person name="Langlade N.B."/>
        </authorList>
    </citation>
    <scope>NUCLEOTIDE SEQUENCE</scope>
    <source>
        <tissue evidence="1">Leaves</tissue>
    </source>
</reference>